<dbReference type="GO" id="GO:0003700">
    <property type="term" value="F:DNA-binding transcription factor activity"/>
    <property type="evidence" value="ECO:0007669"/>
    <property type="project" value="InterPro"/>
</dbReference>
<evidence type="ECO:0000313" key="2">
    <source>
        <dbReference type="EMBL" id="MBC4018317.1"/>
    </source>
</evidence>
<evidence type="ECO:0000259" key="1">
    <source>
        <dbReference type="Pfam" id="PF00126"/>
    </source>
</evidence>
<protein>
    <submittedName>
        <fullName evidence="2">LysR family transcriptional regulator</fullName>
    </submittedName>
</protein>
<evidence type="ECO:0000313" key="3">
    <source>
        <dbReference type="Proteomes" id="UP000600101"/>
    </source>
</evidence>
<sequence>MPAGTNPDMVVKSTETTTLACSGSSTTKEQDVSVVGLTAHERTVQAFTGVGVRHSALLKFQKRKVPTLEIHEIRCFLAICQARNLSRATTLCNVIQPAPLHAVQEMEGEFGGPPFARARGKATSPGLASRLQPIPCFPFLSSPEQRVADCAGGEAQH</sequence>
<organism evidence="2 3">
    <name type="scientific">Siccirubricoccus deserti</name>
    <dbReference type="NCBI Taxonomy" id="2013562"/>
    <lineage>
        <taxon>Bacteria</taxon>
        <taxon>Pseudomonadati</taxon>
        <taxon>Pseudomonadota</taxon>
        <taxon>Alphaproteobacteria</taxon>
        <taxon>Acetobacterales</taxon>
        <taxon>Roseomonadaceae</taxon>
        <taxon>Siccirubricoccus</taxon>
    </lineage>
</organism>
<dbReference type="Gene3D" id="1.10.10.10">
    <property type="entry name" value="Winged helix-like DNA-binding domain superfamily/Winged helix DNA-binding domain"/>
    <property type="match status" value="1"/>
</dbReference>
<keyword evidence="3" id="KW-1185">Reference proteome</keyword>
<comment type="caution">
    <text evidence="2">The sequence shown here is derived from an EMBL/GenBank/DDBJ whole genome shotgun (WGS) entry which is preliminary data.</text>
</comment>
<dbReference type="AlphaFoldDB" id="A0A9X0R4N8"/>
<name>A0A9X0R4N8_9PROT</name>
<dbReference type="EMBL" id="JACOMF010000050">
    <property type="protein sequence ID" value="MBC4018317.1"/>
    <property type="molecule type" value="Genomic_DNA"/>
</dbReference>
<accession>A0A9X0R4N8</accession>
<gene>
    <name evidence="2" type="ORF">H7965_23820</name>
</gene>
<proteinExistence type="predicted"/>
<dbReference type="Pfam" id="PF00126">
    <property type="entry name" value="HTH_1"/>
    <property type="match status" value="1"/>
</dbReference>
<feature type="domain" description="HTH lysR-type" evidence="1">
    <location>
        <begin position="71"/>
        <end position="120"/>
    </location>
</feature>
<dbReference type="InterPro" id="IPR036388">
    <property type="entry name" value="WH-like_DNA-bd_sf"/>
</dbReference>
<reference evidence="2" key="1">
    <citation type="submission" date="2020-08" db="EMBL/GenBank/DDBJ databases">
        <authorList>
            <person name="Hu Y."/>
            <person name="Nguyen S.V."/>
            <person name="Li F."/>
            <person name="Fanning S."/>
        </authorList>
    </citation>
    <scope>NUCLEOTIDE SEQUENCE</scope>
    <source>
        <strain evidence="2">SYSU D8009</strain>
    </source>
</reference>
<dbReference type="InterPro" id="IPR000847">
    <property type="entry name" value="LysR_HTH_N"/>
</dbReference>
<dbReference type="Proteomes" id="UP000600101">
    <property type="component" value="Unassembled WGS sequence"/>
</dbReference>